<dbReference type="CDD" id="cd01335">
    <property type="entry name" value="Radical_SAM"/>
    <property type="match status" value="1"/>
</dbReference>
<dbReference type="Pfam" id="PF13311">
    <property type="entry name" value="DUF4080"/>
    <property type="match status" value="1"/>
</dbReference>
<keyword evidence="2" id="KW-0949">S-adenosyl-L-methionine</keyword>
<dbReference type="PROSITE" id="PS51918">
    <property type="entry name" value="RADICAL_SAM"/>
    <property type="match status" value="1"/>
</dbReference>
<dbReference type="RefSeq" id="WP_271714435.1">
    <property type="nucleotide sequence ID" value="NZ_AP024169.1"/>
</dbReference>
<feature type="domain" description="B12-binding" evidence="6">
    <location>
        <begin position="1"/>
        <end position="134"/>
    </location>
</feature>
<feature type="domain" description="Radical SAM core" evidence="7">
    <location>
        <begin position="172"/>
        <end position="402"/>
    </location>
</feature>
<dbReference type="InterPro" id="IPR034466">
    <property type="entry name" value="Methyltransferase_Class_B"/>
</dbReference>
<dbReference type="GO" id="GO:0031419">
    <property type="term" value="F:cobalamin binding"/>
    <property type="evidence" value="ECO:0007669"/>
    <property type="project" value="InterPro"/>
</dbReference>
<proteinExistence type="predicted"/>
<dbReference type="CDD" id="cd02068">
    <property type="entry name" value="radical_SAM_B12_BD"/>
    <property type="match status" value="1"/>
</dbReference>
<dbReference type="InterPro" id="IPR051198">
    <property type="entry name" value="BchE-like"/>
</dbReference>
<dbReference type="SMART" id="SM00729">
    <property type="entry name" value="Elp3"/>
    <property type="match status" value="1"/>
</dbReference>
<evidence type="ECO:0000256" key="1">
    <source>
        <dbReference type="ARBA" id="ARBA00001966"/>
    </source>
</evidence>
<evidence type="ECO:0000259" key="7">
    <source>
        <dbReference type="PROSITE" id="PS51918"/>
    </source>
</evidence>
<gene>
    <name evidence="8" type="ORF">bsdtb5_04360</name>
</gene>
<dbReference type="GO" id="GO:0003824">
    <property type="term" value="F:catalytic activity"/>
    <property type="evidence" value="ECO:0007669"/>
    <property type="project" value="InterPro"/>
</dbReference>
<accession>A0A7R7EHV1</accession>
<organism evidence="8 9">
    <name type="scientific">Anaeromicropila herbilytica</name>
    <dbReference type="NCBI Taxonomy" id="2785025"/>
    <lineage>
        <taxon>Bacteria</taxon>
        <taxon>Bacillati</taxon>
        <taxon>Bacillota</taxon>
        <taxon>Clostridia</taxon>
        <taxon>Lachnospirales</taxon>
        <taxon>Lachnospiraceae</taxon>
        <taxon>Anaeromicropila</taxon>
    </lineage>
</organism>
<evidence type="ECO:0000256" key="4">
    <source>
        <dbReference type="ARBA" id="ARBA00023004"/>
    </source>
</evidence>
<dbReference type="InterPro" id="IPR006638">
    <property type="entry name" value="Elp3/MiaA/NifB-like_rSAM"/>
</dbReference>
<evidence type="ECO:0000256" key="3">
    <source>
        <dbReference type="ARBA" id="ARBA00022723"/>
    </source>
</evidence>
<keyword evidence="4" id="KW-0408">Iron</keyword>
<dbReference type="SFLD" id="SFLDG01082">
    <property type="entry name" value="B12-binding_domain_containing"/>
    <property type="match status" value="1"/>
</dbReference>
<dbReference type="GO" id="GO:0046872">
    <property type="term" value="F:metal ion binding"/>
    <property type="evidence" value="ECO:0007669"/>
    <property type="project" value="UniProtKB-KW"/>
</dbReference>
<dbReference type="Proteomes" id="UP000595897">
    <property type="component" value="Chromosome"/>
</dbReference>
<evidence type="ECO:0000313" key="8">
    <source>
        <dbReference type="EMBL" id="BCN29141.1"/>
    </source>
</evidence>
<evidence type="ECO:0000313" key="9">
    <source>
        <dbReference type="Proteomes" id="UP000595897"/>
    </source>
</evidence>
<dbReference type="GO" id="GO:0005829">
    <property type="term" value="C:cytosol"/>
    <property type="evidence" value="ECO:0007669"/>
    <property type="project" value="TreeGrafter"/>
</dbReference>
<dbReference type="InterPro" id="IPR006158">
    <property type="entry name" value="Cobalamin-bd"/>
</dbReference>
<dbReference type="KEGG" id="ahb:bsdtb5_04360"/>
<name>A0A7R7EHV1_9FIRM</name>
<sequence>MKVLLTAINAKYIHSNLAILYLKAYAKKYNEHIELLEVTINNEMDYILSEIYKKKPDVIAFSSYIWNIGMIMELSKEIRKVLPNTKIWLGGPEVSYNAAELLKKNPFLDGIMIGEGEVTFHELLDYYVEKSTSLDRIRGIAFRLEDENIKVTAPREPMNLSDVPFPYENMEEFKNKIIYYETSRGCPYSCSYCLSSIEKKVRLRDISLVEKELGIFLANKIPQVKFVDRTFNCNRKHALAIWNYIKEHDNGITNFHFEISADILSEEELNLLNTLRKGLIQLEIGVQSTNPKTIEAINRKMDFSKLAKIVDRIEEGNNIHQHLDLIVGLPYEDYKTFQKSFNEVYALRPNQLQLGFLKILKGSEMYYYSKKNTIIYRESAPYEVLYTDWITFDEVLQLKDVEEMVEVYYNSGQFTYTIQYLEHFFATPFDLYKSLGDYYEENSLFHLSHSRISRYYILLEYCNNKSIGDQKVLEELLIYDLYLRENLKSRPDFAKDNLVNRDLYRGFYQNEELVKQYLTGYEDYSSKQISRVTHMESFDYDLNEAIHHGKTVKKESIVLFDYNNREPLNHDAKTIIFAREEL</sequence>
<dbReference type="InterPro" id="IPR007197">
    <property type="entry name" value="rSAM"/>
</dbReference>
<keyword evidence="5" id="KW-0411">Iron-sulfur</keyword>
<evidence type="ECO:0000259" key="6">
    <source>
        <dbReference type="PROSITE" id="PS51332"/>
    </source>
</evidence>
<dbReference type="PANTHER" id="PTHR43409">
    <property type="entry name" value="ANAEROBIC MAGNESIUM-PROTOPORPHYRIN IX MONOMETHYL ESTER CYCLASE-RELATED"/>
    <property type="match status" value="1"/>
</dbReference>
<dbReference type="EMBL" id="AP024169">
    <property type="protein sequence ID" value="BCN29141.1"/>
    <property type="molecule type" value="Genomic_DNA"/>
</dbReference>
<dbReference type="Gene3D" id="3.40.50.280">
    <property type="entry name" value="Cobalamin-binding domain"/>
    <property type="match status" value="1"/>
</dbReference>
<protein>
    <submittedName>
        <fullName evidence="8">B12-binding domain-containing radical SAM protein</fullName>
    </submittedName>
</protein>
<dbReference type="PROSITE" id="PS51332">
    <property type="entry name" value="B12_BINDING"/>
    <property type="match status" value="1"/>
</dbReference>
<comment type="cofactor">
    <cofactor evidence="1">
        <name>[4Fe-4S] cluster</name>
        <dbReference type="ChEBI" id="CHEBI:49883"/>
    </cofactor>
</comment>
<dbReference type="InterPro" id="IPR058240">
    <property type="entry name" value="rSAM_sf"/>
</dbReference>
<dbReference type="AlphaFoldDB" id="A0A7R7EHV1"/>
<evidence type="ECO:0000256" key="5">
    <source>
        <dbReference type="ARBA" id="ARBA00023014"/>
    </source>
</evidence>
<dbReference type="Pfam" id="PF02310">
    <property type="entry name" value="B12-binding"/>
    <property type="match status" value="1"/>
</dbReference>
<dbReference type="InterPro" id="IPR023404">
    <property type="entry name" value="rSAM_horseshoe"/>
</dbReference>
<dbReference type="InterPro" id="IPR025288">
    <property type="entry name" value="DUF4080"/>
</dbReference>
<dbReference type="SUPFAM" id="SSF102114">
    <property type="entry name" value="Radical SAM enzymes"/>
    <property type="match status" value="1"/>
</dbReference>
<dbReference type="InterPro" id="IPR036724">
    <property type="entry name" value="Cobalamin-bd_sf"/>
</dbReference>
<dbReference type="SUPFAM" id="SSF52242">
    <property type="entry name" value="Cobalamin (vitamin B12)-binding domain"/>
    <property type="match status" value="1"/>
</dbReference>
<dbReference type="SFLD" id="SFLDS00029">
    <property type="entry name" value="Radical_SAM"/>
    <property type="match status" value="1"/>
</dbReference>
<keyword evidence="9" id="KW-1185">Reference proteome</keyword>
<dbReference type="Pfam" id="PF04055">
    <property type="entry name" value="Radical_SAM"/>
    <property type="match status" value="1"/>
</dbReference>
<dbReference type="SFLD" id="SFLDG01123">
    <property type="entry name" value="methyltransferase_(Class_B)"/>
    <property type="match status" value="1"/>
</dbReference>
<reference evidence="8 9" key="1">
    <citation type="submission" date="2020-11" db="EMBL/GenBank/DDBJ databases">
        <title>Draft genome sequencing of a Lachnospiraceae strain isolated from anoxic soil subjected to BSD treatment.</title>
        <authorList>
            <person name="Uek A."/>
            <person name="Tonouchi A."/>
        </authorList>
    </citation>
    <scope>NUCLEOTIDE SEQUENCE [LARGE SCALE GENOMIC DNA]</scope>
    <source>
        <strain evidence="8 9">TB5</strain>
    </source>
</reference>
<keyword evidence="3" id="KW-0479">Metal-binding</keyword>
<evidence type="ECO:0000256" key="2">
    <source>
        <dbReference type="ARBA" id="ARBA00022691"/>
    </source>
</evidence>
<dbReference type="Gene3D" id="3.80.30.20">
    <property type="entry name" value="tm_1862 like domain"/>
    <property type="match status" value="1"/>
</dbReference>
<dbReference type="PANTHER" id="PTHR43409:SF16">
    <property type="entry name" value="SLR0320 PROTEIN"/>
    <property type="match status" value="1"/>
</dbReference>
<dbReference type="GO" id="GO:0051539">
    <property type="term" value="F:4 iron, 4 sulfur cluster binding"/>
    <property type="evidence" value="ECO:0007669"/>
    <property type="project" value="UniProtKB-KW"/>
</dbReference>